<proteinExistence type="predicted"/>
<organism evidence="1 2">
    <name type="scientific">Haemonchus contortus</name>
    <name type="common">Barber pole worm</name>
    <dbReference type="NCBI Taxonomy" id="6289"/>
    <lineage>
        <taxon>Eukaryota</taxon>
        <taxon>Metazoa</taxon>
        <taxon>Ecdysozoa</taxon>
        <taxon>Nematoda</taxon>
        <taxon>Chromadorea</taxon>
        <taxon>Rhabditida</taxon>
        <taxon>Rhabditina</taxon>
        <taxon>Rhabditomorpha</taxon>
        <taxon>Strongyloidea</taxon>
        <taxon>Trichostrongylidae</taxon>
        <taxon>Haemonchus</taxon>
    </lineage>
</organism>
<accession>A0A7I4XU96</accession>
<evidence type="ECO:0000313" key="1">
    <source>
        <dbReference type="Proteomes" id="UP000025227"/>
    </source>
</evidence>
<dbReference type="OMA" id="AFGCQGY"/>
<evidence type="ECO:0000313" key="2">
    <source>
        <dbReference type="WBParaSite" id="HCON_00012170-00001"/>
    </source>
</evidence>
<protein>
    <submittedName>
        <fullName evidence="2">RNA-directed RNA polymerase</fullName>
    </submittedName>
</protein>
<dbReference type="OrthoDB" id="5892328at2759"/>
<dbReference type="WBParaSite" id="HCON_00012170-00001">
    <property type="protein sequence ID" value="HCON_00012170-00001"/>
    <property type="gene ID" value="HCON_00012170"/>
</dbReference>
<name>A0A7I4XU96_HAECO</name>
<dbReference type="AlphaFoldDB" id="A0A7I4XU96"/>
<sequence>MHIELREDYSIIISPSAVDSALLFTSLCASGRRMEAVKQEIWSDQCEYLRNKVTAFGCQGYINRNIGTLISAPFENASRHDVNGQPATEVLYAAKIDGGLDCNLLPDSQLRLVTKLPPAPRLSKVPTRGTRDTTARGAADLATHRRVTTYWIIRSVLASEIHEQVTEGSALPAEISAAHREYGVKFAQWAKALDSQEAWPLHESRFLNLDYGWSIGEDNRPHSYWLVPQRAWMASYRKIEAPEPHMGWMPHVGRMHITFDREVCLSRFAYHRARVNEMFGVVNPDEFQLDVRNVDGWHYYVVHRGDPRGPIMISNQMNVLDVLGEAVVMLKLCYQTMHVANEWSDYLCHRIRMCISFPEHVQKLITWGDPIQDCLVKFRRTIEHISTINEMSELEALEVWSAMAGREGVGPPILMRGAQDDPKEWRAFFNNNKVTVPLSCATLAGPLLGSLTRRCMADAIICIGITFGLSKAAWALDESEIAFILLCYKFVRYPLLWGVTRN</sequence>
<keyword evidence="1" id="KW-1185">Reference proteome</keyword>
<dbReference type="Proteomes" id="UP000025227">
    <property type="component" value="Unplaced"/>
</dbReference>
<reference evidence="2" key="1">
    <citation type="submission" date="2020-12" db="UniProtKB">
        <authorList>
            <consortium name="WormBaseParasite"/>
        </authorList>
    </citation>
    <scope>IDENTIFICATION</scope>
    <source>
        <strain evidence="2">MHco3</strain>
    </source>
</reference>